<dbReference type="PANTHER" id="PTHR31333:SF6">
    <property type="entry name" value="MUM1 LIKE 1"/>
    <property type="match status" value="1"/>
</dbReference>
<protein>
    <submittedName>
        <fullName evidence="5">PWWP domain-containing protein MUM1-like isoform X3</fullName>
    </submittedName>
</protein>
<dbReference type="Pfam" id="PF20886">
    <property type="entry name" value="PWP3A-B_C"/>
    <property type="match status" value="1"/>
</dbReference>
<feature type="compositionally biased region" description="Polar residues" evidence="1">
    <location>
        <begin position="183"/>
        <end position="207"/>
    </location>
</feature>
<feature type="region of interest" description="Disordered" evidence="1">
    <location>
        <begin position="1"/>
        <end position="62"/>
    </location>
</feature>
<evidence type="ECO:0000256" key="1">
    <source>
        <dbReference type="SAM" id="MobiDB-lite"/>
    </source>
</evidence>
<sequence length="385" mass="43405">MDAASISQCGFERDLFESSSPRDDDDDDGNFLAATKSRCLGDADCLPSAEDAAPPRHRSPISMDRDALSLEQDGEVSDTDSDSDSFPVFDMLLGTSPAAARSQYSESDIVWAKYRDHPLWPAVVRKCYHKKVSILFITTPQSESRRGMKMSLKNLWPFGCERHGEFKYADECFTRSSNPAAATTDTITLSDNSPAPSGSGNFRSRSPSPAGCGGITEKQCDERVRQPLLTWQDDHEGDSPQLTAATMRRISRRNDLNETFIRFIKSDEMKEYLRKIAEGTIVSKRHKNFCGPSARLKNGLKHCTGLGPFTDSDQIDDLLKYLTDLHKRLFGDTLTTCVDYVFEVWLPEAIIYCMRKKRKMSTARAEEYCLRGPFLTKEERKFVFC</sequence>
<feature type="domain" description="MUM1-like PWWP" evidence="2">
    <location>
        <begin position="109"/>
        <end position="175"/>
    </location>
</feature>
<accession>A0ABM1E0X5</accession>
<organism evidence="4 5">
    <name type="scientific">Priapulus caudatus</name>
    <name type="common">Priapulid worm</name>
    <dbReference type="NCBI Taxonomy" id="37621"/>
    <lineage>
        <taxon>Eukaryota</taxon>
        <taxon>Metazoa</taxon>
        <taxon>Ecdysozoa</taxon>
        <taxon>Scalidophora</taxon>
        <taxon>Priapulida</taxon>
        <taxon>Priapulimorpha</taxon>
        <taxon>Priapulimorphida</taxon>
        <taxon>Priapulidae</taxon>
        <taxon>Priapulus</taxon>
    </lineage>
</organism>
<dbReference type="SUPFAM" id="SSF63748">
    <property type="entry name" value="Tudor/PWWP/MBT"/>
    <property type="match status" value="1"/>
</dbReference>
<dbReference type="Gene3D" id="2.30.30.140">
    <property type="match status" value="1"/>
</dbReference>
<feature type="compositionally biased region" description="Basic and acidic residues" evidence="1">
    <location>
        <begin position="11"/>
        <end position="22"/>
    </location>
</feature>
<evidence type="ECO:0000259" key="3">
    <source>
        <dbReference type="Pfam" id="PF20886"/>
    </source>
</evidence>
<dbReference type="InterPro" id="IPR048795">
    <property type="entry name" value="PWP3A_3B_4_C"/>
</dbReference>
<dbReference type="InterPro" id="IPR035504">
    <property type="entry name" value="MUM1-like_PWWP"/>
</dbReference>
<proteinExistence type="predicted"/>
<dbReference type="InterPro" id="IPR040263">
    <property type="entry name" value="PWP3A_3B_4"/>
</dbReference>
<evidence type="ECO:0000313" key="4">
    <source>
        <dbReference type="Proteomes" id="UP000695022"/>
    </source>
</evidence>
<dbReference type="GeneID" id="106807868"/>
<feature type="domain" description="PWWP" evidence="3">
    <location>
        <begin position="249"/>
        <end position="381"/>
    </location>
</feature>
<dbReference type="Pfam" id="PF20884">
    <property type="entry name" value="MUM1-like_PWWP"/>
    <property type="match status" value="1"/>
</dbReference>
<keyword evidence="4" id="KW-1185">Reference proteome</keyword>
<dbReference type="CDD" id="cd06080">
    <property type="entry name" value="PWWP_MUM1-like"/>
    <property type="match status" value="1"/>
</dbReference>
<name>A0ABM1E0X5_PRICU</name>
<dbReference type="PANTHER" id="PTHR31333">
    <property type="entry name" value="PWWP DOMAIN-CONTAINING DNA REPAIR FACTOR 3 FAMILY MEMBER"/>
    <property type="match status" value="1"/>
</dbReference>
<dbReference type="RefSeq" id="XP_014665846.1">
    <property type="nucleotide sequence ID" value="XM_014810360.1"/>
</dbReference>
<evidence type="ECO:0000313" key="5">
    <source>
        <dbReference type="RefSeq" id="XP_014665846.1"/>
    </source>
</evidence>
<gene>
    <name evidence="5" type="primary">LOC106807868</name>
</gene>
<evidence type="ECO:0000259" key="2">
    <source>
        <dbReference type="Pfam" id="PF20884"/>
    </source>
</evidence>
<feature type="region of interest" description="Disordered" evidence="1">
    <location>
        <begin position="183"/>
        <end position="217"/>
    </location>
</feature>
<dbReference type="Proteomes" id="UP000695022">
    <property type="component" value="Unplaced"/>
</dbReference>
<reference evidence="5" key="1">
    <citation type="submission" date="2025-08" db="UniProtKB">
        <authorList>
            <consortium name="RefSeq"/>
        </authorList>
    </citation>
    <scope>IDENTIFICATION</scope>
</reference>